<dbReference type="EMBL" id="BHZE01000020">
    <property type="protein sequence ID" value="GCD78325.1"/>
    <property type="molecule type" value="Genomic_DNA"/>
</dbReference>
<feature type="binding site" evidence="2">
    <location>
        <begin position="11"/>
        <end position="19"/>
    </location>
    <ligand>
        <name>ATP</name>
        <dbReference type="ChEBI" id="CHEBI:30616"/>
    </ligand>
</feature>
<dbReference type="Pfam" id="PF01712">
    <property type="entry name" value="dNK"/>
    <property type="match status" value="1"/>
</dbReference>
<feature type="domain" description="Deoxynucleoside kinase" evidence="3">
    <location>
        <begin position="7"/>
        <end position="198"/>
    </location>
</feature>
<dbReference type="PANTHER" id="PTHR10513:SF46">
    <property type="entry name" value="DEOXYGUANOSINE KINASE"/>
    <property type="match status" value="1"/>
</dbReference>
<comment type="caution">
    <text evidence="4">The sequence shown here is derived from an EMBL/GenBank/DDBJ whole genome shotgun (WGS) entry which is preliminary data.</text>
</comment>
<proteinExistence type="predicted"/>
<evidence type="ECO:0000259" key="3">
    <source>
        <dbReference type="Pfam" id="PF01712"/>
    </source>
</evidence>
<dbReference type="OrthoDB" id="9776634at2"/>
<accession>A0A401XMS5</accession>
<dbReference type="GO" id="GO:0005737">
    <property type="term" value="C:cytoplasm"/>
    <property type="evidence" value="ECO:0007669"/>
    <property type="project" value="TreeGrafter"/>
</dbReference>
<gene>
    <name evidence="4" type="ORF">JCM31826_18070</name>
</gene>
<sequence length="219" mass="25775">MKEPYYIAIEGNIGAGKTTLATLLARALDARVILEQFADNPFLNEFYSNPERWAFTVEMAFMAERYQQLHDLLIEIDLFQPVFVSDYHPFKSKLFASVNLSEKEYFLYEHFFDMLFKKIRKPDLLIFLSAETNTLLKNIQQRGRWFEKKIEPEYLEKLSEAYKNFLKTHSTATLILKRESFDFLKNPEHLNLLVNIVEQKKIQGLMTATDPDELRAFLG</sequence>
<name>A0A401XMS5_9FLAO</name>
<evidence type="ECO:0000256" key="2">
    <source>
        <dbReference type="PIRSR" id="PIRSR000705-3"/>
    </source>
</evidence>
<evidence type="ECO:0000256" key="1">
    <source>
        <dbReference type="PIRSR" id="PIRSR000705-1"/>
    </source>
</evidence>
<reference evidence="4 5" key="1">
    <citation type="submission" date="2018-11" db="EMBL/GenBank/DDBJ databases">
        <title>Schleiferia aggregans sp. nov., a moderately thermophilic heterotrophic bacterium isolated from microbial mats at a terrestrial hot spring.</title>
        <authorList>
            <person name="Iino T."/>
            <person name="Ohkuma M."/>
            <person name="Haruta S."/>
        </authorList>
    </citation>
    <scope>NUCLEOTIDE SEQUENCE [LARGE SCALE GENOMIC DNA]</scope>
    <source>
        <strain evidence="4 5">LA</strain>
    </source>
</reference>
<dbReference type="GO" id="GO:0019136">
    <property type="term" value="F:deoxynucleoside kinase activity"/>
    <property type="evidence" value="ECO:0007669"/>
    <property type="project" value="InterPro"/>
</dbReference>
<organism evidence="4 5">
    <name type="scientific">Thermaurantimonas aggregans</name>
    <dbReference type="NCBI Taxonomy" id="2173829"/>
    <lineage>
        <taxon>Bacteria</taxon>
        <taxon>Pseudomonadati</taxon>
        <taxon>Bacteroidota</taxon>
        <taxon>Flavobacteriia</taxon>
        <taxon>Flavobacteriales</taxon>
        <taxon>Schleiferiaceae</taxon>
        <taxon>Thermaurantimonas</taxon>
    </lineage>
</organism>
<dbReference type="SUPFAM" id="SSF52540">
    <property type="entry name" value="P-loop containing nucleoside triphosphate hydrolases"/>
    <property type="match status" value="1"/>
</dbReference>
<evidence type="ECO:0000313" key="4">
    <source>
        <dbReference type="EMBL" id="GCD78325.1"/>
    </source>
</evidence>
<dbReference type="InterPro" id="IPR002624">
    <property type="entry name" value="DCK/DGK"/>
</dbReference>
<dbReference type="RefSeq" id="WP_124398387.1">
    <property type="nucleotide sequence ID" value="NZ_BHZE01000020.1"/>
</dbReference>
<dbReference type="AlphaFoldDB" id="A0A401XMS5"/>
<dbReference type="PIRSF" id="PIRSF000705">
    <property type="entry name" value="DNK"/>
    <property type="match status" value="1"/>
</dbReference>
<keyword evidence="2" id="KW-0067">ATP-binding</keyword>
<dbReference type="Proteomes" id="UP000286715">
    <property type="component" value="Unassembled WGS sequence"/>
</dbReference>
<protein>
    <recommendedName>
        <fullName evidence="3">Deoxynucleoside kinase domain-containing protein</fullName>
    </recommendedName>
</protein>
<dbReference type="InterPro" id="IPR050566">
    <property type="entry name" value="Deoxyribonucleoside_kinase"/>
</dbReference>
<keyword evidence="2" id="KW-0547">Nucleotide-binding</keyword>
<dbReference type="GO" id="GO:0005524">
    <property type="term" value="F:ATP binding"/>
    <property type="evidence" value="ECO:0007669"/>
    <property type="project" value="UniProtKB-KW"/>
</dbReference>
<evidence type="ECO:0000313" key="5">
    <source>
        <dbReference type="Proteomes" id="UP000286715"/>
    </source>
</evidence>
<dbReference type="PANTHER" id="PTHR10513">
    <property type="entry name" value="DEOXYNUCLEOSIDE KINASE"/>
    <property type="match status" value="1"/>
</dbReference>
<dbReference type="Gene3D" id="3.40.50.300">
    <property type="entry name" value="P-loop containing nucleotide triphosphate hydrolases"/>
    <property type="match status" value="1"/>
</dbReference>
<dbReference type="CDD" id="cd01673">
    <property type="entry name" value="dNK"/>
    <property type="match status" value="1"/>
</dbReference>
<feature type="active site" description="Proton acceptor" evidence="1">
    <location>
        <position position="86"/>
    </location>
</feature>
<dbReference type="InterPro" id="IPR027417">
    <property type="entry name" value="P-loop_NTPase"/>
</dbReference>
<keyword evidence="5" id="KW-1185">Reference proteome</keyword>
<dbReference type="InterPro" id="IPR031314">
    <property type="entry name" value="DNK_dom"/>
</dbReference>